<evidence type="ECO:0000313" key="3">
    <source>
        <dbReference type="EMBL" id="OBZ73411.1"/>
    </source>
</evidence>
<comment type="caution">
    <text evidence="3">The sequence shown here is derived from an EMBL/GenBank/DDBJ whole genome shotgun (WGS) entry which is preliminary data.</text>
</comment>
<dbReference type="AlphaFoldDB" id="A0A1C7M964"/>
<feature type="transmembrane region" description="Helical" evidence="2">
    <location>
        <begin position="21"/>
        <end position="39"/>
    </location>
</feature>
<keyword evidence="2" id="KW-0472">Membrane</keyword>
<keyword evidence="2" id="KW-0812">Transmembrane</keyword>
<sequence length="130" mass="14356">MKTFGIKRAASEVHMKASITTLLLRDGTVYFVTLFLFNLTEVVLARYTQSVGYITPLIQIATSILISRFMLNLRALSRSRNENETMPSLPRFSNLQIASQIAGNMGAQLEHGQEVGPEPGLILEDEGAVD</sequence>
<evidence type="ECO:0000313" key="4">
    <source>
        <dbReference type="Proteomes" id="UP000092993"/>
    </source>
</evidence>
<protein>
    <submittedName>
        <fullName evidence="3">Uncharacterized protein</fullName>
    </submittedName>
</protein>
<name>A0A1C7M964_GRIFR</name>
<organism evidence="3 4">
    <name type="scientific">Grifola frondosa</name>
    <name type="common">Maitake</name>
    <name type="synonym">Polyporus frondosus</name>
    <dbReference type="NCBI Taxonomy" id="5627"/>
    <lineage>
        <taxon>Eukaryota</taxon>
        <taxon>Fungi</taxon>
        <taxon>Dikarya</taxon>
        <taxon>Basidiomycota</taxon>
        <taxon>Agaricomycotina</taxon>
        <taxon>Agaricomycetes</taxon>
        <taxon>Polyporales</taxon>
        <taxon>Grifolaceae</taxon>
        <taxon>Grifola</taxon>
    </lineage>
</organism>
<evidence type="ECO:0000256" key="1">
    <source>
        <dbReference type="SAM" id="MobiDB-lite"/>
    </source>
</evidence>
<feature type="region of interest" description="Disordered" evidence="1">
    <location>
        <begin position="110"/>
        <end position="130"/>
    </location>
</feature>
<gene>
    <name evidence="3" type="ORF">A0H81_07277</name>
</gene>
<reference evidence="3 4" key="1">
    <citation type="submission" date="2016-03" db="EMBL/GenBank/DDBJ databases">
        <title>Whole genome sequencing of Grifola frondosa 9006-11.</title>
        <authorList>
            <person name="Min B."/>
            <person name="Park H."/>
            <person name="Kim J.-G."/>
            <person name="Cho H."/>
            <person name="Oh Y.-L."/>
            <person name="Kong W.-S."/>
            <person name="Choi I.-G."/>
        </authorList>
    </citation>
    <scope>NUCLEOTIDE SEQUENCE [LARGE SCALE GENOMIC DNA]</scope>
    <source>
        <strain evidence="3 4">9006-11</strain>
    </source>
</reference>
<accession>A0A1C7M964</accession>
<feature type="transmembrane region" description="Helical" evidence="2">
    <location>
        <begin position="51"/>
        <end position="71"/>
    </location>
</feature>
<evidence type="ECO:0000256" key="2">
    <source>
        <dbReference type="SAM" id="Phobius"/>
    </source>
</evidence>
<dbReference type="OMA" id="NENETMP"/>
<proteinExistence type="predicted"/>
<dbReference type="OrthoDB" id="2804213at2759"/>
<dbReference type="Proteomes" id="UP000092993">
    <property type="component" value="Unassembled WGS sequence"/>
</dbReference>
<dbReference type="EMBL" id="LUGG01000007">
    <property type="protein sequence ID" value="OBZ73411.1"/>
    <property type="molecule type" value="Genomic_DNA"/>
</dbReference>
<keyword evidence="2" id="KW-1133">Transmembrane helix</keyword>
<keyword evidence="4" id="KW-1185">Reference proteome</keyword>